<keyword evidence="3" id="KW-1185">Reference proteome</keyword>
<feature type="non-terminal residue" evidence="2">
    <location>
        <position position="1"/>
    </location>
</feature>
<gene>
    <name evidence="2" type="ORF">STAS_15845</name>
</gene>
<accession>A0A5A7Q276</accession>
<evidence type="ECO:0000313" key="2">
    <source>
        <dbReference type="EMBL" id="GER39239.1"/>
    </source>
</evidence>
<dbReference type="EMBL" id="BKCP01005605">
    <property type="protein sequence ID" value="GER39239.1"/>
    <property type="molecule type" value="Genomic_DNA"/>
</dbReference>
<organism evidence="2 3">
    <name type="scientific">Striga asiatica</name>
    <name type="common">Asiatic witchweed</name>
    <name type="synonym">Buchnera asiatica</name>
    <dbReference type="NCBI Taxonomy" id="4170"/>
    <lineage>
        <taxon>Eukaryota</taxon>
        <taxon>Viridiplantae</taxon>
        <taxon>Streptophyta</taxon>
        <taxon>Embryophyta</taxon>
        <taxon>Tracheophyta</taxon>
        <taxon>Spermatophyta</taxon>
        <taxon>Magnoliopsida</taxon>
        <taxon>eudicotyledons</taxon>
        <taxon>Gunneridae</taxon>
        <taxon>Pentapetalae</taxon>
        <taxon>asterids</taxon>
        <taxon>lamiids</taxon>
        <taxon>Lamiales</taxon>
        <taxon>Orobanchaceae</taxon>
        <taxon>Buchnereae</taxon>
        <taxon>Striga</taxon>
    </lineage>
</organism>
<evidence type="ECO:0000256" key="1">
    <source>
        <dbReference type="SAM" id="MobiDB-lite"/>
    </source>
</evidence>
<feature type="region of interest" description="Disordered" evidence="1">
    <location>
        <begin position="184"/>
        <end position="222"/>
    </location>
</feature>
<dbReference type="Proteomes" id="UP000325081">
    <property type="component" value="Unassembled WGS sequence"/>
</dbReference>
<comment type="caution">
    <text evidence="2">The sequence shown here is derived from an EMBL/GenBank/DDBJ whole genome shotgun (WGS) entry which is preliminary data.</text>
</comment>
<dbReference type="OrthoDB" id="10637524at2759"/>
<reference evidence="2" key="1">
    <citation type="journal article" date="2019" name="Curr. Biol.">
        <title>Genome Sequence of Striga asiatica Provides Insight into the Evolution of Plant Parasitism.</title>
        <authorList>
            <person name="Yoshida S."/>
            <person name="Kim S."/>
            <person name="Wafula E.K."/>
            <person name="Tanskanen J."/>
            <person name="Kim Y."/>
            <person name="Honaas L."/>
            <person name="Yang Z."/>
            <person name="Spallek T."/>
            <person name="Conn C.E."/>
            <person name="Ichihashi Y."/>
            <person name="Cheong K."/>
            <person name="Cui S."/>
            <person name="Der J.P."/>
            <person name="Gundlach H."/>
            <person name="Jiao Y."/>
            <person name="Hori C."/>
            <person name="Ishida J.K."/>
            <person name="Kasahara H."/>
            <person name="Kiba T."/>
            <person name="Kim M."/>
            <person name="Koo N."/>
            <person name="Laohavisit A."/>
            <person name="Lee Y."/>
            <person name="Lumba S."/>
            <person name="Mccourt P."/>
            <person name="Mortimer J.C."/>
            <person name="Mutuku J.M."/>
            <person name="Nomura T."/>
            <person name="Sasaki-sekimoto Y."/>
            <person name="Seto Y."/>
            <person name="Wang Y."/>
            <person name="Wakatake T."/>
            <person name="Sakakibara H."/>
            <person name="Demura T."/>
            <person name="Yamaguchi S."/>
            <person name="Yoneyama K."/>
            <person name="Manabe R."/>
            <person name="Nelson D.C."/>
            <person name="Schulman A.H."/>
            <person name="Timko M.P."/>
            <person name="Depamphilis C.W."/>
            <person name="Choi D."/>
            <person name="Shirasu K."/>
        </authorList>
    </citation>
    <scope>NUCLEOTIDE SEQUENCE [LARGE SCALE GENOMIC DNA]</scope>
    <source>
        <strain evidence="2">UVA1</strain>
    </source>
</reference>
<protein>
    <submittedName>
        <fullName evidence="2">N-acetyldiaminopimelate deacetylase</fullName>
    </submittedName>
</protein>
<sequence>ILCQGVYNSKQPQNLHLDYISHDYRGKIERQRQQRPRVNLLRVAPNKPIEQNMAGKSKHKESQILNHKHPIRPPNINPPPDIPVPHVLPNAVNRRYHQITGNSHRHRKIPLLIPKSGEKIQILVQQKKDRSQEKDRSVRSPVATLPTAGIHAPSFEILLIVKLARGPAKACRCFMNLSLGGTAAEGAPGWQRPPDDDEDDESRTREASSNLISSAISMKMAA</sequence>
<name>A0A5A7Q276_STRAF</name>
<dbReference type="AlphaFoldDB" id="A0A5A7Q276"/>
<proteinExistence type="predicted"/>
<feature type="compositionally biased region" description="Polar residues" evidence="1">
    <location>
        <begin position="207"/>
        <end position="216"/>
    </location>
</feature>
<evidence type="ECO:0000313" key="3">
    <source>
        <dbReference type="Proteomes" id="UP000325081"/>
    </source>
</evidence>